<dbReference type="RefSeq" id="WP_185895114.1">
    <property type="nucleotide sequence ID" value="NZ_CP060028.1"/>
</dbReference>
<organism evidence="3 4">
    <name type="scientific">Pseudoxanthomonas mexicana</name>
    <dbReference type="NCBI Taxonomy" id="128785"/>
    <lineage>
        <taxon>Bacteria</taxon>
        <taxon>Pseudomonadati</taxon>
        <taxon>Pseudomonadota</taxon>
        <taxon>Gammaproteobacteria</taxon>
        <taxon>Lysobacterales</taxon>
        <taxon>Lysobacteraceae</taxon>
        <taxon>Pseudoxanthomonas</taxon>
    </lineage>
</organism>
<dbReference type="InterPro" id="IPR013517">
    <property type="entry name" value="FG-GAP"/>
</dbReference>
<dbReference type="Pfam" id="PF13517">
    <property type="entry name" value="FG-GAP_3"/>
    <property type="match status" value="1"/>
</dbReference>
<sequence>MRKRSGSVAVVIASGTFAGLLWASQGFADLVQWPYDSTASIPAGLLATAAMGDEKKVALQSTSAHRPFWTRITAWSTAQPIERMRSRTSVALSSLPSLSLKQPSYSMSAPEFLSDPAAAQAHSLAVGDVSGDGRDDLVFLYLRHAPNPINNRTEIYVAYQLSDGRLDAAVRIADSGNNLSHQLLVADLDRDGVGDIITATVNGVMTLRSHADGTFTSNTIVVGDPYDIVVTDVDRDDYLDVLVDSSDTLATVIHGDGHGAFDRVSTLPLPSAAARTTGDVTGDGLDDLILGTIFNRPLEEFRIYPALASGGYDTPVLRSLPLGSNHTSSLVVGDFNGDGRGDLVLDEARNEANLRLYIQDAQGNLASSVEITRYSSSGPMIAVDLDRDGRTDLAKAHTGWSYIGYYLQNSEGLAPETLINAYQSMGRLYYFAAGDLNHDGCVDLAIARGSQSPVFVYGQGCAPPRVAACCSRSIAMEDSVARVASQTSPLARPDSGARANDRENPIRNTGPRPVRDERGTRDVPRKRVYIPVLNP</sequence>
<name>A0ABX6RAH3_PSEMX</name>
<gene>
    <name evidence="3" type="ORF">H4W19_15955</name>
</gene>
<proteinExistence type="predicted"/>
<keyword evidence="1" id="KW-0732">Signal</keyword>
<evidence type="ECO:0000313" key="3">
    <source>
        <dbReference type="EMBL" id="QND79800.1"/>
    </source>
</evidence>
<dbReference type="Gene3D" id="2.130.10.130">
    <property type="entry name" value="Integrin alpha, N-terminal"/>
    <property type="match status" value="3"/>
</dbReference>
<dbReference type="EMBL" id="CP060028">
    <property type="protein sequence ID" value="QND79800.1"/>
    <property type="molecule type" value="Genomic_DNA"/>
</dbReference>
<dbReference type="SUPFAM" id="SSF69318">
    <property type="entry name" value="Integrin alpha N-terminal domain"/>
    <property type="match status" value="2"/>
</dbReference>
<dbReference type="PANTHER" id="PTHR46580:SF4">
    <property type="entry name" value="ATP_GTP-BINDING PROTEIN"/>
    <property type="match status" value="1"/>
</dbReference>
<feature type="region of interest" description="Disordered" evidence="2">
    <location>
        <begin position="484"/>
        <end position="525"/>
    </location>
</feature>
<keyword evidence="4" id="KW-1185">Reference proteome</keyword>
<feature type="compositionally biased region" description="Basic and acidic residues" evidence="2">
    <location>
        <begin position="513"/>
        <end position="525"/>
    </location>
</feature>
<dbReference type="Proteomes" id="UP000515506">
    <property type="component" value="Chromosome"/>
</dbReference>
<accession>A0ABX6RAH3</accession>
<evidence type="ECO:0000313" key="4">
    <source>
        <dbReference type="Proteomes" id="UP000515506"/>
    </source>
</evidence>
<dbReference type="InterPro" id="IPR028994">
    <property type="entry name" value="Integrin_alpha_N"/>
</dbReference>
<reference evidence="3 4" key="1">
    <citation type="submission" date="2020-08" db="EMBL/GenBank/DDBJ databases">
        <title>Streptomycin resistant and MDR strain, P. mexicana.</title>
        <authorList>
            <person name="Ganesh-kumar S."/>
            <person name="Zhe T."/>
            <person name="Yu Z."/>
            <person name="Min Y."/>
        </authorList>
    </citation>
    <scope>NUCLEOTIDE SEQUENCE [LARGE SCALE GENOMIC DNA]</scope>
    <source>
        <strain evidence="3 4">GTZY</strain>
    </source>
</reference>
<evidence type="ECO:0000256" key="1">
    <source>
        <dbReference type="ARBA" id="ARBA00022729"/>
    </source>
</evidence>
<dbReference type="PANTHER" id="PTHR46580">
    <property type="entry name" value="SENSOR KINASE-RELATED"/>
    <property type="match status" value="1"/>
</dbReference>
<protein>
    <submittedName>
        <fullName evidence="3">VCBS repeat-containing protein</fullName>
    </submittedName>
</protein>
<evidence type="ECO:0000256" key="2">
    <source>
        <dbReference type="SAM" id="MobiDB-lite"/>
    </source>
</evidence>